<evidence type="ECO:0000256" key="1">
    <source>
        <dbReference type="ARBA" id="ARBA00004370"/>
    </source>
</evidence>
<dbReference type="GO" id="GO:0005743">
    <property type="term" value="C:mitochondrial inner membrane"/>
    <property type="evidence" value="ECO:0007669"/>
    <property type="project" value="UniProtKB-SubCell"/>
</dbReference>
<dbReference type="Pfam" id="PF02104">
    <property type="entry name" value="SURF1"/>
    <property type="match status" value="1"/>
</dbReference>
<keyword evidence="4 5" id="KW-0472">Membrane</keyword>
<evidence type="ECO:0000313" key="6">
    <source>
        <dbReference type="EMBL" id="KAF1958617.1"/>
    </source>
</evidence>
<dbReference type="InterPro" id="IPR045214">
    <property type="entry name" value="Surf1/Surf4"/>
</dbReference>
<comment type="function">
    <text evidence="5">Probably involved in the biogenesis of the COX complex.</text>
</comment>
<comment type="subcellular location">
    <subcellularLocation>
        <location evidence="1">Membrane</location>
    </subcellularLocation>
    <subcellularLocation>
        <location evidence="5">Mitochondrion inner membrane</location>
        <topology evidence="5">Multi-pass membrane protein</topology>
    </subcellularLocation>
</comment>
<evidence type="ECO:0000313" key="7">
    <source>
        <dbReference type="Proteomes" id="UP000800035"/>
    </source>
</evidence>
<keyword evidence="5" id="KW-0999">Mitochondrion inner membrane</keyword>
<protein>
    <recommendedName>
        <fullName evidence="5">SURF1-like protein</fullName>
    </recommendedName>
</protein>
<gene>
    <name evidence="6" type="ORF">CC80DRAFT_490451</name>
</gene>
<dbReference type="PANTHER" id="PTHR23427">
    <property type="entry name" value="SURFEIT LOCUS PROTEIN"/>
    <property type="match status" value="1"/>
</dbReference>
<dbReference type="OrthoDB" id="10040024at2759"/>
<evidence type="ECO:0000256" key="4">
    <source>
        <dbReference type="ARBA" id="ARBA00023136"/>
    </source>
</evidence>
<dbReference type="AlphaFoldDB" id="A0A6A5UC05"/>
<dbReference type="InterPro" id="IPR002994">
    <property type="entry name" value="Surf1/Shy1"/>
</dbReference>
<proteinExistence type="inferred from homology"/>
<feature type="transmembrane region" description="Helical" evidence="5">
    <location>
        <begin position="92"/>
        <end position="112"/>
    </location>
</feature>
<accession>A0A6A5UC05</accession>
<dbReference type="Proteomes" id="UP000800035">
    <property type="component" value="Unassembled WGS sequence"/>
</dbReference>
<dbReference type="EMBL" id="ML976986">
    <property type="protein sequence ID" value="KAF1958617.1"/>
    <property type="molecule type" value="Genomic_DNA"/>
</dbReference>
<comment type="similarity">
    <text evidence="5">Belongs to the SURF1 family.</text>
</comment>
<keyword evidence="7" id="KW-1185">Reference proteome</keyword>
<dbReference type="PANTHER" id="PTHR23427:SF2">
    <property type="entry name" value="SURFEIT LOCUS PROTEIN 1"/>
    <property type="match status" value="1"/>
</dbReference>
<evidence type="ECO:0000256" key="5">
    <source>
        <dbReference type="RuleBase" id="RU363076"/>
    </source>
</evidence>
<name>A0A6A5UC05_9PLEO</name>
<sequence length="341" mass="39415">MSKPNPFLNVFRRYYTQPPLKPPPIAHPRPSTPPQCLRLRLRSHLKLQATIRRNLSFTPSRKNNSGGLDPNFVSILDRPAKMARVGKQHGPGLIILAIIPITAFVLGCWQVQRLGWKTELVARFEDRLTFPPLELPLRIDPAAIEDFDYRRVWARGKLRHDQEMLIGPRMMEGEEGYTVVTPLEREDERGNKSKILCCRGWIRKDAEKQWFRKQTGALPEEEVVIEGLLRTPPKGNMFTPRNVPEEGKWFFPSVEEMAAWTGSQPVWVEETMTPDLLVSYEREPKGIPIGRPATVNLRNNHTQYIFTWYALSLATSIMFWMVVKKPLSGTQRRVRHSSEWS</sequence>
<dbReference type="GO" id="GO:0033617">
    <property type="term" value="P:mitochondrial respiratory chain complex IV assembly"/>
    <property type="evidence" value="ECO:0007669"/>
    <property type="project" value="TreeGrafter"/>
</dbReference>
<dbReference type="CDD" id="cd06662">
    <property type="entry name" value="SURF1"/>
    <property type="match status" value="1"/>
</dbReference>
<evidence type="ECO:0000256" key="3">
    <source>
        <dbReference type="ARBA" id="ARBA00022989"/>
    </source>
</evidence>
<evidence type="ECO:0000256" key="2">
    <source>
        <dbReference type="ARBA" id="ARBA00022692"/>
    </source>
</evidence>
<feature type="transmembrane region" description="Helical" evidence="5">
    <location>
        <begin position="304"/>
        <end position="323"/>
    </location>
</feature>
<keyword evidence="5" id="KW-0496">Mitochondrion</keyword>
<keyword evidence="2 5" id="KW-0812">Transmembrane</keyword>
<dbReference type="PROSITE" id="PS50895">
    <property type="entry name" value="SURF1"/>
    <property type="match status" value="1"/>
</dbReference>
<keyword evidence="3 5" id="KW-1133">Transmembrane helix</keyword>
<organism evidence="6 7">
    <name type="scientific">Byssothecium circinans</name>
    <dbReference type="NCBI Taxonomy" id="147558"/>
    <lineage>
        <taxon>Eukaryota</taxon>
        <taxon>Fungi</taxon>
        <taxon>Dikarya</taxon>
        <taxon>Ascomycota</taxon>
        <taxon>Pezizomycotina</taxon>
        <taxon>Dothideomycetes</taxon>
        <taxon>Pleosporomycetidae</taxon>
        <taxon>Pleosporales</taxon>
        <taxon>Massarineae</taxon>
        <taxon>Massarinaceae</taxon>
        <taxon>Byssothecium</taxon>
    </lineage>
</organism>
<reference evidence="6" key="1">
    <citation type="journal article" date="2020" name="Stud. Mycol.">
        <title>101 Dothideomycetes genomes: a test case for predicting lifestyles and emergence of pathogens.</title>
        <authorList>
            <person name="Haridas S."/>
            <person name="Albert R."/>
            <person name="Binder M."/>
            <person name="Bloem J."/>
            <person name="Labutti K."/>
            <person name="Salamov A."/>
            <person name="Andreopoulos B."/>
            <person name="Baker S."/>
            <person name="Barry K."/>
            <person name="Bills G."/>
            <person name="Bluhm B."/>
            <person name="Cannon C."/>
            <person name="Castanera R."/>
            <person name="Culley D."/>
            <person name="Daum C."/>
            <person name="Ezra D."/>
            <person name="Gonzalez J."/>
            <person name="Henrissat B."/>
            <person name="Kuo A."/>
            <person name="Liang C."/>
            <person name="Lipzen A."/>
            <person name="Lutzoni F."/>
            <person name="Magnuson J."/>
            <person name="Mondo S."/>
            <person name="Nolan M."/>
            <person name="Ohm R."/>
            <person name="Pangilinan J."/>
            <person name="Park H.-J."/>
            <person name="Ramirez L."/>
            <person name="Alfaro M."/>
            <person name="Sun H."/>
            <person name="Tritt A."/>
            <person name="Yoshinaga Y."/>
            <person name="Zwiers L.-H."/>
            <person name="Turgeon B."/>
            <person name="Goodwin S."/>
            <person name="Spatafora J."/>
            <person name="Crous P."/>
            <person name="Grigoriev I."/>
        </authorList>
    </citation>
    <scope>NUCLEOTIDE SEQUENCE</scope>
    <source>
        <strain evidence="6">CBS 675.92</strain>
    </source>
</reference>